<protein>
    <recommendedName>
        <fullName evidence="16">Sensory/regulatory protein RpfC</fullName>
        <ecNumber evidence="3">2.7.13.3</ecNumber>
    </recommendedName>
</protein>
<dbReference type="Gene3D" id="3.30.565.10">
    <property type="entry name" value="Histidine kinase-like ATPase, C-terminal domain"/>
    <property type="match status" value="1"/>
</dbReference>
<dbReference type="PROSITE" id="PS50110">
    <property type="entry name" value="RESPONSE_REGULATORY"/>
    <property type="match status" value="1"/>
</dbReference>
<feature type="transmembrane region" description="Helical" evidence="20">
    <location>
        <begin position="74"/>
        <end position="95"/>
    </location>
</feature>
<dbReference type="CDD" id="cd16922">
    <property type="entry name" value="HATPase_EvgS-ArcB-TorS-like"/>
    <property type="match status" value="1"/>
</dbReference>
<accession>I3TLW5</accession>
<dbReference type="Gene3D" id="3.30.450.20">
    <property type="entry name" value="PAS domain"/>
    <property type="match status" value="1"/>
</dbReference>
<dbReference type="InterPro" id="IPR003594">
    <property type="entry name" value="HATPase_dom"/>
</dbReference>
<dbReference type="KEGG" id="tmo:TMO_1915"/>
<evidence type="ECO:0000256" key="1">
    <source>
        <dbReference type="ARBA" id="ARBA00000085"/>
    </source>
</evidence>
<dbReference type="SMART" id="SM00448">
    <property type="entry name" value="REC"/>
    <property type="match status" value="1"/>
</dbReference>
<dbReference type="SUPFAM" id="SSF47384">
    <property type="entry name" value="Homodimeric domain of signal transducing histidine kinase"/>
    <property type="match status" value="1"/>
</dbReference>
<feature type="domain" description="HPt" evidence="23">
    <location>
        <begin position="776"/>
        <end position="863"/>
    </location>
</feature>
<feature type="domain" description="Histidine kinase" evidence="21">
    <location>
        <begin position="354"/>
        <end position="583"/>
    </location>
</feature>
<dbReference type="InterPro" id="IPR004358">
    <property type="entry name" value="Sig_transdc_His_kin-like_C"/>
</dbReference>
<evidence type="ECO:0000256" key="7">
    <source>
        <dbReference type="ARBA" id="ARBA00022679"/>
    </source>
</evidence>
<dbReference type="Pfam" id="PF02518">
    <property type="entry name" value="HATPase_c"/>
    <property type="match status" value="1"/>
</dbReference>
<evidence type="ECO:0000256" key="15">
    <source>
        <dbReference type="ARBA" id="ARBA00064003"/>
    </source>
</evidence>
<dbReference type="PROSITE" id="PS50109">
    <property type="entry name" value="HIS_KIN"/>
    <property type="match status" value="1"/>
</dbReference>
<dbReference type="FunFam" id="3.30.565.10:FF:000010">
    <property type="entry name" value="Sensor histidine kinase RcsC"/>
    <property type="match status" value="1"/>
</dbReference>
<dbReference type="SUPFAM" id="SSF47226">
    <property type="entry name" value="Histidine-containing phosphotransfer domain, HPT domain"/>
    <property type="match status" value="1"/>
</dbReference>
<evidence type="ECO:0000256" key="2">
    <source>
        <dbReference type="ARBA" id="ARBA00004429"/>
    </source>
</evidence>
<evidence type="ECO:0000259" key="21">
    <source>
        <dbReference type="PROSITE" id="PS50109"/>
    </source>
</evidence>
<evidence type="ECO:0000256" key="10">
    <source>
        <dbReference type="ARBA" id="ARBA00022777"/>
    </source>
</evidence>
<gene>
    <name evidence="24" type="primary">dhkK</name>
    <name evidence="24" type="ordered locus">TMO_1915</name>
</gene>
<evidence type="ECO:0000259" key="23">
    <source>
        <dbReference type="PROSITE" id="PS50894"/>
    </source>
</evidence>
<dbReference type="Gene3D" id="1.20.120.160">
    <property type="entry name" value="HPT domain"/>
    <property type="match status" value="1"/>
</dbReference>
<dbReference type="CDD" id="cd00130">
    <property type="entry name" value="PAS"/>
    <property type="match status" value="1"/>
</dbReference>
<evidence type="ECO:0000313" key="25">
    <source>
        <dbReference type="Proteomes" id="UP000005258"/>
    </source>
</evidence>
<dbReference type="GO" id="GO:0000155">
    <property type="term" value="F:phosphorelay sensor kinase activity"/>
    <property type="evidence" value="ECO:0007669"/>
    <property type="project" value="InterPro"/>
</dbReference>
<evidence type="ECO:0000256" key="18">
    <source>
        <dbReference type="PROSITE-ProRule" id="PRU00169"/>
    </source>
</evidence>
<dbReference type="eggNOG" id="COG3275">
    <property type="taxonomic scope" value="Bacteria"/>
</dbReference>
<evidence type="ECO:0000256" key="12">
    <source>
        <dbReference type="ARBA" id="ARBA00022989"/>
    </source>
</evidence>
<evidence type="ECO:0000256" key="4">
    <source>
        <dbReference type="ARBA" id="ARBA00022475"/>
    </source>
</evidence>
<evidence type="ECO:0000256" key="8">
    <source>
        <dbReference type="ARBA" id="ARBA00022692"/>
    </source>
</evidence>
<comment type="subunit">
    <text evidence="15">At low DSF concentrations, interacts with RpfF.</text>
</comment>
<feature type="transmembrane region" description="Helical" evidence="20">
    <location>
        <begin position="107"/>
        <end position="128"/>
    </location>
</feature>
<keyword evidence="12 20" id="KW-1133">Transmembrane helix</keyword>
<feature type="modified residue" description="Phosphohistidine" evidence="17">
    <location>
        <position position="815"/>
    </location>
</feature>
<dbReference type="InterPro" id="IPR003661">
    <property type="entry name" value="HisK_dim/P_dom"/>
</dbReference>
<dbReference type="FunFam" id="1.10.287.130:FF:000002">
    <property type="entry name" value="Two-component osmosensing histidine kinase"/>
    <property type="match status" value="1"/>
</dbReference>
<dbReference type="AlphaFoldDB" id="I3TLW5"/>
<feature type="modified residue" description="4-aspartylphosphate" evidence="18">
    <location>
        <position position="669"/>
    </location>
</feature>
<dbReference type="eggNOG" id="COG4251">
    <property type="taxonomic scope" value="Bacteria"/>
</dbReference>
<dbReference type="InterPro" id="IPR011620">
    <property type="entry name" value="Sig_transdc_His_kinase_LytS_TM"/>
</dbReference>
<dbReference type="Proteomes" id="UP000005258">
    <property type="component" value="Chromosome"/>
</dbReference>
<dbReference type="PANTHER" id="PTHR43047">
    <property type="entry name" value="TWO-COMPONENT HISTIDINE PROTEIN KINASE"/>
    <property type="match status" value="1"/>
</dbReference>
<evidence type="ECO:0000256" key="13">
    <source>
        <dbReference type="ARBA" id="ARBA00023012"/>
    </source>
</evidence>
<feature type="region of interest" description="Disordered" evidence="19">
    <location>
        <begin position="735"/>
        <end position="765"/>
    </location>
</feature>
<dbReference type="eggNOG" id="COG2198">
    <property type="taxonomic scope" value="Bacteria"/>
</dbReference>
<sequence length="863" mass="90980">MFMQHWSPLLLPLTQNLGVIALAALAFGAFGQSRLQLSRLTRGIVVGLIFAGSALISMAIPVEIAPNIAFDGRAVLVLLSAPFGGPVATLVVGATTVTSRLLQGGPIAIPTALSLVVVSLMSMGWWALRRKTGIRMIDLFVAGAVVGVPAMVLIAAMHGLIHDGLLLRQFGPLLVLSGIVATVVLGGLLTVERRRLTAERALTSERRRFQAIADNVPGAILQIRLDPDGDIAVLYAGAGIRNLTGGLSPELIRSDPRRLDEMALRDGQRLLPAIKAAIRGETPPGFGLPLPGRDGVTRWVLLYATTPRPSADGRLIADVLAIDGTGLHRIEEDLRTARASAERANAAKSMFLANMSHELRTPMTGVLGMLDLLAGTDLDGRQRRWMTAMRRSAEGLMTLLNDILDLSKVEAGRLVLHEEPVAIGRLLDDVVGLFEGRASQKGINLSIRRGPGVPETVLADPMRLRQVLMNLVGNAIKFTENGFVEIRVDGKGEGDHPSFLSIAVADTGIGIAADALDAIFQPFVQAADRSGATTAPSDSAPTPGTGLGLAISRRLTAAMGGELTVDSLPGVGSVFTITLPCRAGSGDAATRKAGSRPPSRPKDSETAGTLVAVPAFKGRRLLIAEDNPVNRELLTEALRRMGFDVAVAEDGVAAVEMSAKAAFDTIVMDMQMPRMDGVTATRRIRARPGRDGKVPILALSADAMPENRSRYLDAGIDAFVAKPVNWGELRDTLTGLLDDGRPPSGPVTESEPSGGADRTAPVLDPVRRDEIEKALGTERTRALYGMFAESAVNTHEQIAAAATAGDADAWRSALHALKGLAANYGYHRLAAACASLEVGAPDTTAASRLEAEVTAARETVAAG</sequence>
<dbReference type="PANTHER" id="PTHR43047:SF64">
    <property type="entry name" value="HISTIDINE KINASE CONTAINING CHEY-HOMOLOGOUS RECEIVER DOMAIN AND PAS DOMAIN-RELATED"/>
    <property type="match status" value="1"/>
</dbReference>
<keyword evidence="11" id="KW-0067">ATP-binding</keyword>
<dbReference type="CDD" id="cd00082">
    <property type="entry name" value="HisKA"/>
    <property type="match status" value="1"/>
</dbReference>
<keyword evidence="25" id="KW-1185">Reference proteome</keyword>
<feature type="transmembrane region" description="Helical" evidence="20">
    <location>
        <begin position="140"/>
        <end position="161"/>
    </location>
</feature>
<keyword evidence="8 20" id="KW-0812">Transmembrane</keyword>
<dbReference type="GO" id="GO:0071555">
    <property type="term" value="P:cell wall organization"/>
    <property type="evidence" value="ECO:0007669"/>
    <property type="project" value="InterPro"/>
</dbReference>
<evidence type="ECO:0000256" key="3">
    <source>
        <dbReference type="ARBA" id="ARBA00012438"/>
    </source>
</evidence>
<dbReference type="SMART" id="SM00388">
    <property type="entry name" value="HisKA"/>
    <property type="match status" value="1"/>
</dbReference>
<dbReference type="GO" id="GO:0005886">
    <property type="term" value="C:plasma membrane"/>
    <property type="evidence" value="ECO:0007669"/>
    <property type="project" value="UniProtKB-SubCell"/>
</dbReference>
<comment type="catalytic activity">
    <reaction evidence="1">
        <text>ATP + protein L-histidine = ADP + protein N-phospho-L-histidine.</text>
        <dbReference type="EC" id="2.7.13.3"/>
    </reaction>
</comment>
<dbReference type="STRING" id="1110502.TMO_1915"/>
<dbReference type="InterPro" id="IPR036097">
    <property type="entry name" value="HisK_dim/P_sf"/>
</dbReference>
<evidence type="ECO:0000259" key="22">
    <source>
        <dbReference type="PROSITE" id="PS50110"/>
    </source>
</evidence>
<keyword evidence="10 24" id="KW-0418">Kinase</keyword>
<dbReference type="HOGENOM" id="CLU_331737_0_0_5"/>
<dbReference type="InterPro" id="IPR036890">
    <property type="entry name" value="HATPase_C_sf"/>
</dbReference>
<dbReference type="InterPro" id="IPR035965">
    <property type="entry name" value="PAS-like_dom_sf"/>
</dbReference>
<dbReference type="PROSITE" id="PS50894">
    <property type="entry name" value="HPT"/>
    <property type="match status" value="1"/>
</dbReference>
<dbReference type="InterPro" id="IPR005467">
    <property type="entry name" value="His_kinase_dom"/>
</dbReference>
<dbReference type="SUPFAM" id="SSF55874">
    <property type="entry name" value="ATPase domain of HSP90 chaperone/DNA topoisomerase II/histidine kinase"/>
    <property type="match status" value="1"/>
</dbReference>
<evidence type="ECO:0000256" key="9">
    <source>
        <dbReference type="ARBA" id="ARBA00022741"/>
    </source>
</evidence>
<dbReference type="InterPro" id="IPR000014">
    <property type="entry name" value="PAS"/>
</dbReference>
<evidence type="ECO:0000256" key="20">
    <source>
        <dbReference type="SAM" id="Phobius"/>
    </source>
</evidence>
<keyword evidence="6 18" id="KW-0597">Phosphoprotein</keyword>
<keyword evidence="7" id="KW-0808">Transferase</keyword>
<keyword evidence="9" id="KW-0547">Nucleotide-binding</keyword>
<dbReference type="Pfam" id="PF07694">
    <property type="entry name" value="5TM-5TMR_LYT"/>
    <property type="match status" value="1"/>
</dbReference>
<evidence type="ECO:0000256" key="16">
    <source>
        <dbReference type="ARBA" id="ARBA00068150"/>
    </source>
</evidence>
<organism evidence="24 25">
    <name type="scientific">Tistrella mobilis (strain KA081020-065)</name>
    <dbReference type="NCBI Taxonomy" id="1110502"/>
    <lineage>
        <taxon>Bacteria</taxon>
        <taxon>Pseudomonadati</taxon>
        <taxon>Pseudomonadota</taxon>
        <taxon>Alphaproteobacteria</taxon>
        <taxon>Geminicoccales</taxon>
        <taxon>Geminicoccaceae</taxon>
        <taxon>Tistrella</taxon>
    </lineage>
</organism>
<dbReference type="eggNOG" id="COG0784">
    <property type="taxonomic scope" value="Bacteria"/>
</dbReference>
<dbReference type="RefSeq" id="WP_014745431.1">
    <property type="nucleotide sequence ID" value="NC_017956.1"/>
</dbReference>
<name>I3TLW5_TISMK</name>
<dbReference type="InterPro" id="IPR008207">
    <property type="entry name" value="Sig_transdc_His_kin_Hpt_dom"/>
</dbReference>
<dbReference type="Gene3D" id="1.10.287.130">
    <property type="match status" value="1"/>
</dbReference>
<dbReference type="InterPro" id="IPR011006">
    <property type="entry name" value="CheY-like_superfamily"/>
</dbReference>
<dbReference type="Gene3D" id="3.40.50.2300">
    <property type="match status" value="1"/>
</dbReference>
<dbReference type="Pfam" id="PF00072">
    <property type="entry name" value="Response_reg"/>
    <property type="match status" value="1"/>
</dbReference>
<dbReference type="PRINTS" id="PR00344">
    <property type="entry name" value="BCTRLSENSOR"/>
</dbReference>
<dbReference type="EC" id="2.7.13.3" evidence="3"/>
<dbReference type="SUPFAM" id="SSF55785">
    <property type="entry name" value="PYP-like sensor domain (PAS domain)"/>
    <property type="match status" value="1"/>
</dbReference>
<dbReference type="SUPFAM" id="SSF52172">
    <property type="entry name" value="CheY-like"/>
    <property type="match status" value="1"/>
</dbReference>
<dbReference type="Pfam" id="PF01627">
    <property type="entry name" value="Hpt"/>
    <property type="match status" value="1"/>
</dbReference>
<evidence type="ECO:0000256" key="14">
    <source>
        <dbReference type="ARBA" id="ARBA00023136"/>
    </source>
</evidence>
<feature type="region of interest" description="Disordered" evidence="19">
    <location>
        <begin position="585"/>
        <end position="607"/>
    </location>
</feature>
<feature type="transmembrane region" description="Helical" evidence="20">
    <location>
        <begin position="44"/>
        <end position="62"/>
    </location>
</feature>
<evidence type="ECO:0000256" key="11">
    <source>
        <dbReference type="ARBA" id="ARBA00022840"/>
    </source>
</evidence>
<evidence type="ECO:0000256" key="6">
    <source>
        <dbReference type="ARBA" id="ARBA00022553"/>
    </source>
</evidence>
<keyword evidence="13" id="KW-0902">Two-component regulatory system</keyword>
<dbReference type="SMART" id="SM00387">
    <property type="entry name" value="HATPase_c"/>
    <property type="match status" value="1"/>
</dbReference>
<evidence type="ECO:0000256" key="17">
    <source>
        <dbReference type="PROSITE-ProRule" id="PRU00110"/>
    </source>
</evidence>
<dbReference type="CDD" id="cd17546">
    <property type="entry name" value="REC_hyHK_CKI1_RcsC-like"/>
    <property type="match status" value="1"/>
</dbReference>
<keyword evidence="5" id="KW-0997">Cell inner membrane</keyword>
<dbReference type="Pfam" id="PF00512">
    <property type="entry name" value="HisKA"/>
    <property type="match status" value="1"/>
</dbReference>
<dbReference type="EMBL" id="CP003236">
    <property type="protein sequence ID" value="AFK53753.1"/>
    <property type="molecule type" value="Genomic_DNA"/>
</dbReference>
<evidence type="ECO:0000313" key="24">
    <source>
        <dbReference type="EMBL" id="AFK53753.1"/>
    </source>
</evidence>
<dbReference type="InterPro" id="IPR001789">
    <property type="entry name" value="Sig_transdc_resp-reg_receiver"/>
</dbReference>
<evidence type="ECO:0000256" key="5">
    <source>
        <dbReference type="ARBA" id="ARBA00022519"/>
    </source>
</evidence>
<proteinExistence type="predicted"/>
<evidence type="ECO:0000256" key="19">
    <source>
        <dbReference type="SAM" id="MobiDB-lite"/>
    </source>
</evidence>
<comment type="subcellular location">
    <subcellularLocation>
        <location evidence="2">Cell inner membrane</location>
        <topology evidence="2">Multi-pass membrane protein</topology>
    </subcellularLocation>
</comment>
<reference evidence="24 25" key="1">
    <citation type="journal article" date="2012" name="J. Am. Chem. Soc.">
        <title>Bacterial biosynthesis and maturation of the didemnin anti-cancer agents.</title>
        <authorList>
            <person name="Xu Y."/>
            <person name="Kersten R.D."/>
            <person name="Nam S.J."/>
            <person name="Lu L."/>
            <person name="Al-Suwailem A.M."/>
            <person name="Zheng H."/>
            <person name="Fenical W."/>
            <person name="Dorrestein P.C."/>
            <person name="Moore B.S."/>
            <person name="Qian P.Y."/>
        </authorList>
    </citation>
    <scope>NUCLEOTIDE SEQUENCE [LARGE SCALE GENOMIC DNA]</scope>
    <source>
        <strain evidence="24 25">KA081020-065</strain>
    </source>
</reference>
<dbReference type="InterPro" id="IPR036641">
    <property type="entry name" value="HPT_dom_sf"/>
</dbReference>
<keyword evidence="14 20" id="KW-0472">Membrane</keyword>
<dbReference type="GO" id="GO:0005524">
    <property type="term" value="F:ATP binding"/>
    <property type="evidence" value="ECO:0007669"/>
    <property type="project" value="UniProtKB-KW"/>
</dbReference>
<keyword evidence="4" id="KW-1003">Cell membrane</keyword>
<feature type="domain" description="Response regulatory" evidence="22">
    <location>
        <begin position="620"/>
        <end position="737"/>
    </location>
</feature>